<dbReference type="PANTHER" id="PTHR10000:SF25">
    <property type="entry name" value="PHOSPHATASE YKRA-RELATED"/>
    <property type="match status" value="1"/>
</dbReference>
<protein>
    <submittedName>
        <fullName evidence="1">Hydrolase</fullName>
    </submittedName>
</protein>
<dbReference type="Proteomes" id="UP000288669">
    <property type="component" value="Unassembled WGS sequence"/>
</dbReference>
<dbReference type="InterPro" id="IPR000150">
    <property type="entry name" value="Cof"/>
</dbReference>
<dbReference type="GO" id="GO:0016791">
    <property type="term" value="F:phosphatase activity"/>
    <property type="evidence" value="ECO:0007669"/>
    <property type="project" value="TreeGrafter"/>
</dbReference>
<dbReference type="InterPro" id="IPR023214">
    <property type="entry name" value="HAD_sf"/>
</dbReference>
<dbReference type="NCBIfam" id="TIGR01484">
    <property type="entry name" value="HAD-SF-IIB"/>
    <property type="match status" value="1"/>
</dbReference>
<name>A0A430AIW1_9ENTE</name>
<dbReference type="NCBIfam" id="TIGR00099">
    <property type="entry name" value="Cof-subfamily"/>
    <property type="match status" value="1"/>
</dbReference>
<evidence type="ECO:0000313" key="2">
    <source>
        <dbReference type="Proteomes" id="UP000288669"/>
    </source>
</evidence>
<dbReference type="Gene3D" id="3.30.1240.10">
    <property type="match status" value="1"/>
</dbReference>
<dbReference type="PANTHER" id="PTHR10000">
    <property type="entry name" value="PHOSPHOSERINE PHOSPHATASE"/>
    <property type="match status" value="1"/>
</dbReference>
<dbReference type="Pfam" id="PF08282">
    <property type="entry name" value="Hydrolase_3"/>
    <property type="match status" value="1"/>
</dbReference>
<dbReference type="Gene3D" id="3.40.50.1000">
    <property type="entry name" value="HAD superfamily/HAD-like"/>
    <property type="match status" value="1"/>
</dbReference>
<organism evidence="1 2">
    <name type="scientific">Vagococcus entomophilus</name>
    <dbReference type="NCBI Taxonomy" id="1160095"/>
    <lineage>
        <taxon>Bacteria</taxon>
        <taxon>Bacillati</taxon>
        <taxon>Bacillota</taxon>
        <taxon>Bacilli</taxon>
        <taxon>Lactobacillales</taxon>
        <taxon>Enterococcaceae</taxon>
        <taxon>Vagococcus</taxon>
    </lineage>
</organism>
<keyword evidence="1" id="KW-0378">Hydrolase</keyword>
<gene>
    <name evidence="1" type="ORF">CBF30_01405</name>
</gene>
<dbReference type="SFLD" id="SFLDS00003">
    <property type="entry name" value="Haloacid_Dehalogenase"/>
    <property type="match status" value="1"/>
</dbReference>
<sequence length="273" mass="30616">MEKKLIFLDIDGTLVDEKEKVAETAIYACQQARKNGHKIYLCTGRSKPEIFPHILAIGFDGIIGAGGGYIESDGKVLYHKKVSKQQVQHMVDYFNQQQIDFYLESNGGLFASHNLRPRLELLFYGQEGVKGESHPFMEALIFGEKNLYRDDVNKVCFLENPAIDFKKIKQEFDGEFEVIQCTVPAFGKNSGEMMVPGIHKATAIDFLLKHLKHPQNQTLAIGDGLNDLEMFAYCDIGIAVGTAHQELKARADFVTTAPSEDGLLHAFESYHLI</sequence>
<reference evidence="1 2" key="1">
    <citation type="submission" date="2017-05" db="EMBL/GenBank/DDBJ databases">
        <title>Vagococcus spp. assemblies.</title>
        <authorList>
            <person name="Gulvik C.A."/>
        </authorList>
    </citation>
    <scope>NUCLEOTIDE SEQUENCE [LARGE SCALE GENOMIC DNA]</scope>
    <source>
        <strain evidence="1 2">DSM 24756</strain>
    </source>
</reference>
<dbReference type="SUPFAM" id="SSF56784">
    <property type="entry name" value="HAD-like"/>
    <property type="match status" value="1"/>
</dbReference>
<proteinExistence type="predicted"/>
<dbReference type="SFLD" id="SFLDG01140">
    <property type="entry name" value="C2.B:_Phosphomannomutase_and_P"/>
    <property type="match status" value="1"/>
</dbReference>
<accession>A0A430AIW1</accession>
<keyword evidence="2" id="KW-1185">Reference proteome</keyword>
<dbReference type="GO" id="GO:0000287">
    <property type="term" value="F:magnesium ion binding"/>
    <property type="evidence" value="ECO:0007669"/>
    <property type="project" value="TreeGrafter"/>
</dbReference>
<dbReference type="RefSeq" id="WP_126822020.1">
    <property type="nucleotide sequence ID" value="NZ_JBHLWU010000001.1"/>
</dbReference>
<dbReference type="InterPro" id="IPR036412">
    <property type="entry name" value="HAD-like_sf"/>
</dbReference>
<dbReference type="GO" id="GO:0005829">
    <property type="term" value="C:cytosol"/>
    <property type="evidence" value="ECO:0007669"/>
    <property type="project" value="TreeGrafter"/>
</dbReference>
<dbReference type="AlphaFoldDB" id="A0A430AIW1"/>
<dbReference type="InterPro" id="IPR006379">
    <property type="entry name" value="HAD-SF_hydro_IIB"/>
</dbReference>
<dbReference type="EMBL" id="NGJZ01000001">
    <property type="protein sequence ID" value="RSU07924.1"/>
    <property type="molecule type" value="Genomic_DNA"/>
</dbReference>
<comment type="caution">
    <text evidence="1">The sequence shown here is derived from an EMBL/GenBank/DDBJ whole genome shotgun (WGS) entry which is preliminary data.</text>
</comment>
<evidence type="ECO:0000313" key="1">
    <source>
        <dbReference type="EMBL" id="RSU07924.1"/>
    </source>
</evidence>
<dbReference type="OrthoDB" id="9810101at2"/>